<keyword evidence="1" id="KW-0812">Transmembrane</keyword>
<evidence type="ECO:0000313" key="2">
    <source>
        <dbReference type="EMBL" id="PIK58634.1"/>
    </source>
</evidence>
<evidence type="ECO:0000256" key="1">
    <source>
        <dbReference type="SAM" id="Phobius"/>
    </source>
</evidence>
<dbReference type="EMBL" id="MRZV01000106">
    <property type="protein sequence ID" value="PIK58634.1"/>
    <property type="molecule type" value="Genomic_DNA"/>
</dbReference>
<keyword evidence="1" id="KW-0472">Membrane</keyword>
<keyword evidence="1" id="KW-1133">Transmembrane helix</keyword>
<dbReference type="AlphaFoldDB" id="A0A2G8LED6"/>
<name>A0A2G8LED6_STIJA</name>
<keyword evidence="3" id="KW-1185">Reference proteome</keyword>
<accession>A0A2G8LED6</accession>
<proteinExistence type="predicted"/>
<organism evidence="2 3">
    <name type="scientific">Stichopus japonicus</name>
    <name type="common">Sea cucumber</name>
    <dbReference type="NCBI Taxonomy" id="307972"/>
    <lineage>
        <taxon>Eukaryota</taxon>
        <taxon>Metazoa</taxon>
        <taxon>Echinodermata</taxon>
        <taxon>Eleutherozoa</taxon>
        <taxon>Echinozoa</taxon>
        <taxon>Holothuroidea</taxon>
        <taxon>Aspidochirotacea</taxon>
        <taxon>Aspidochirotida</taxon>
        <taxon>Stichopodidae</taxon>
        <taxon>Apostichopus</taxon>
    </lineage>
</organism>
<dbReference type="Proteomes" id="UP000230750">
    <property type="component" value="Unassembled WGS sequence"/>
</dbReference>
<feature type="transmembrane region" description="Helical" evidence="1">
    <location>
        <begin position="113"/>
        <end position="132"/>
    </location>
</feature>
<reference evidence="2 3" key="1">
    <citation type="journal article" date="2017" name="PLoS Biol.">
        <title>The sea cucumber genome provides insights into morphological evolution and visceral regeneration.</title>
        <authorList>
            <person name="Zhang X."/>
            <person name="Sun L."/>
            <person name="Yuan J."/>
            <person name="Sun Y."/>
            <person name="Gao Y."/>
            <person name="Zhang L."/>
            <person name="Li S."/>
            <person name="Dai H."/>
            <person name="Hamel J.F."/>
            <person name="Liu C."/>
            <person name="Yu Y."/>
            <person name="Liu S."/>
            <person name="Lin W."/>
            <person name="Guo K."/>
            <person name="Jin S."/>
            <person name="Xu P."/>
            <person name="Storey K.B."/>
            <person name="Huan P."/>
            <person name="Zhang T."/>
            <person name="Zhou Y."/>
            <person name="Zhang J."/>
            <person name="Lin C."/>
            <person name="Li X."/>
            <person name="Xing L."/>
            <person name="Huo D."/>
            <person name="Sun M."/>
            <person name="Wang L."/>
            <person name="Mercier A."/>
            <person name="Li F."/>
            <person name="Yang H."/>
            <person name="Xiang J."/>
        </authorList>
    </citation>
    <scope>NUCLEOTIDE SEQUENCE [LARGE SCALE GENOMIC DNA]</scope>
    <source>
        <strain evidence="2">Shaxun</strain>
        <tissue evidence="2">Muscle</tissue>
    </source>
</reference>
<evidence type="ECO:0000313" key="3">
    <source>
        <dbReference type="Proteomes" id="UP000230750"/>
    </source>
</evidence>
<gene>
    <name evidence="2" type="ORF">BSL78_04408</name>
</gene>
<comment type="caution">
    <text evidence="2">The sequence shown here is derived from an EMBL/GenBank/DDBJ whole genome shotgun (WGS) entry which is preliminary data.</text>
</comment>
<sequence length="142" mass="16074">MALRSGLCVEQCWSRQNMDLFTSRRVVTGELNGKRRQHFDVAGASSPCLPQNTWEAPSSKRHCNGLDSLDGAGSELGIQDRTEELPEKMIIDETNTILQLQQNKNNRICQRCLAGEPVIINLYFMVILYLVWCFDPTVTSKL</sequence>
<protein>
    <submittedName>
        <fullName evidence="2">Uncharacterized protein</fullName>
    </submittedName>
</protein>